<organism evidence="1 2">
    <name type="scientific">Jannaschia faecimaris</name>
    <dbReference type="NCBI Taxonomy" id="1244108"/>
    <lineage>
        <taxon>Bacteria</taxon>
        <taxon>Pseudomonadati</taxon>
        <taxon>Pseudomonadota</taxon>
        <taxon>Alphaproteobacteria</taxon>
        <taxon>Rhodobacterales</taxon>
        <taxon>Roseobacteraceae</taxon>
        <taxon>Jannaschia</taxon>
    </lineage>
</organism>
<evidence type="ECO:0000313" key="1">
    <source>
        <dbReference type="EMBL" id="SDZ34530.1"/>
    </source>
</evidence>
<dbReference type="InterPro" id="IPR046766">
    <property type="entry name" value="Bact_hydrolase"/>
</dbReference>
<reference evidence="2" key="1">
    <citation type="submission" date="2016-10" db="EMBL/GenBank/DDBJ databases">
        <authorList>
            <person name="Varghese N."/>
            <person name="Submissions S."/>
        </authorList>
    </citation>
    <scope>NUCLEOTIDE SEQUENCE [LARGE SCALE GENOMIC DNA]</scope>
    <source>
        <strain evidence="2">DSM 100420</strain>
    </source>
</reference>
<dbReference type="STRING" id="1244108.SAMN05444004_11130"/>
<dbReference type="EMBL" id="FNPX01000011">
    <property type="protein sequence ID" value="SDZ34530.1"/>
    <property type="molecule type" value="Genomic_DNA"/>
</dbReference>
<sequence>MEIAAEAVGSTAKLIFMFYTTCSPCKRAHGRNYVVGIAEV</sequence>
<keyword evidence="2" id="KW-1185">Reference proteome</keyword>
<dbReference type="Proteomes" id="UP000198914">
    <property type="component" value="Unassembled WGS sequence"/>
</dbReference>
<proteinExistence type="predicted"/>
<name>A0A1H3SA35_9RHOB</name>
<accession>A0A1H3SA35</accession>
<protein>
    <submittedName>
        <fullName evidence="1">Uncharacterized protein</fullName>
    </submittedName>
</protein>
<dbReference type="AlphaFoldDB" id="A0A1H3SA35"/>
<dbReference type="Pfam" id="PF20603">
    <property type="entry name" value="Bact_hydrolase"/>
    <property type="match status" value="1"/>
</dbReference>
<gene>
    <name evidence="1" type="ORF">SAMN05444004_11130</name>
</gene>
<evidence type="ECO:0000313" key="2">
    <source>
        <dbReference type="Proteomes" id="UP000198914"/>
    </source>
</evidence>